<keyword evidence="5 8" id="KW-1133">Transmembrane helix</keyword>
<evidence type="ECO:0000256" key="5">
    <source>
        <dbReference type="ARBA" id="ARBA00022989"/>
    </source>
</evidence>
<keyword evidence="3 8" id="KW-1003">Cell membrane</keyword>
<evidence type="ECO:0000256" key="8">
    <source>
        <dbReference type="RuleBase" id="RU361157"/>
    </source>
</evidence>
<comment type="similarity">
    <text evidence="2 8">Belongs to the ABC-2 integral membrane protein family.</text>
</comment>
<dbReference type="PIRSF" id="PIRSF006648">
    <property type="entry name" value="DrrB"/>
    <property type="match status" value="1"/>
</dbReference>
<evidence type="ECO:0000313" key="11">
    <source>
        <dbReference type="Proteomes" id="UP000292385"/>
    </source>
</evidence>
<feature type="transmembrane region" description="Helical" evidence="8">
    <location>
        <begin position="44"/>
        <end position="65"/>
    </location>
</feature>
<keyword evidence="7" id="KW-0046">Antibiotic resistance</keyword>
<comment type="caution">
    <text evidence="10">The sequence shown here is derived from an EMBL/GenBank/DDBJ whole genome shotgun (WGS) entry which is preliminary data.</text>
</comment>
<dbReference type="Pfam" id="PF01061">
    <property type="entry name" value="ABC2_membrane"/>
    <property type="match status" value="1"/>
</dbReference>
<evidence type="ECO:0000256" key="4">
    <source>
        <dbReference type="ARBA" id="ARBA00022692"/>
    </source>
</evidence>
<feature type="transmembrane region" description="Helical" evidence="8">
    <location>
        <begin position="153"/>
        <end position="175"/>
    </location>
</feature>
<keyword evidence="4 8" id="KW-0812">Transmembrane</keyword>
<evidence type="ECO:0000256" key="1">
    <source>
        <dbReference type="ARBA" id="ARBA00004651"/>
    </source>
</evidence>
<name>A0ABY2AF02_9ACTN</name>
<evidence type="ECO:0000256" key="2">
    <source>
        <dbReference type="ARBA" id="ARBA00007783"/>
    </source>
</evidence>
<comment type="subcellular location">
    <subcellularLocation>
        <location evidence="1 8">Cell membrane</location>
        <topology evidence="1 8">Multi-pass membrane protein</topology>
    </subcellularLocation>
</comment>
<gene>
    <name evidence="10" type="ORF">E0H58_02460</name>
</gene>
<feature type="domain" description="ABC transmembrane type-2" evidence="9">
    <location>
        <begin position="42"/>
        <end position="269"/>
    </location>
</feature>
<keyword evidence="8" id="KW-0813">Transport</keyword>
<feature type="transmembrane region" description="Helical" evidence="8">
    <location>
        <begin position="119"/>
        <end position="147"/>
    </location>
</feature>
<dbReference type="EMBL" id="SJJY01000001">
    <property type="protein sequence ID" value="TCC26891.1"/>
    <property type="molecule type" value="Genomic_DNA"/>
</dbReference>
<sequence length="270" mass="28857">MTTTIQKTAGSTPPLTIHRPNAVSTSRTMAYRAVLRIRRAPEQLADALMIPVIFTLLFTYLFGGALAGSTSSYLQELLPGTLVMSVILVTTFIGTGLNTDLTRGRLDRFRAMPIWQPSLIVGGLIGDLARYLMTSGIVIGLGLIMGFRPAGGATGVVLGVALILAFATGLSWIWTTLGLLARSPQSLGVLSFLVQFPLLFASNTFVAPDTMPNWLDRLVTLNPVSHLVSTERHLMAGTATAGEVTGVLLAAAALTAVFAPLTMRLYRRRS</sequence>
<accession>A0ABY2AF02</accession>
<dbReference type="InterPro" id="IPR013525">
    <property type="entry name" value="ABC2_TM"/>
</dbReference>
<evidence type="ECO:0000259" key="9">
    <source>
        <dbReference type="PROSITE" id="PS51012"/>
    </source>
</evidence>
<dbReference type="InterPro" id="IPR051328">
    <property type="entry name" value="T7SS_ABC-Transporter"/>
</dbReference>
<dbReference type="InterPro" id="IPR000412">
    <property type="entry name" value="ABC_2_transport"/>
</dbReference>
<reference evidence="10 11" key="1">
    <citation type="submission" date="2019-02" db="EMBL/GenBank/DDBJ databases">
        <title>Kribbella capetownensis sp. nov. and Kribbella speibonae sp. nov., isolated from soil.</title>
        <authorList>
            <person name="Curtis S.M."/>
            <person name="Norton I."/>
            <person name="Everest G.J."/>
            <person name="Meyers P.R."/>
        </authorList>
    </citation>
    <scope>NUCLEOTIDE SEQUENCE [LARGE SCALE GENOMIC DNA]</scope>
    <source>
        <strain evidence="10 11">SK5</strain>
    </source>
</reference>
<keyword evidence="6 8" id="KW-0472">Membrane</keyword>
<protein>
    <recommendedName>
        <fullName evidence="8">Transport permease protein</fullName>
    </recommendedName>
</protein>
<feature type="transmembrane region" description="Helical" evidence="8">
    <location>
        <begin position="187"/>
        <end position="207"/>
    </location>
</feature>
<feature type="transmembrane region" description="Helical" evidence="8">
    <location>
        <begin position="244"/>
        <end position="266"/>
    </location>
</feature>
<evidence type="ECO:0000256" key="7">
    <source>
        <dbReference type="ARBA" id="ARBA00023251"/>
    </source>
</evidence>
<dbReference type="PANTHER" id="PTHR43077">
    <property type="entry name" value="TRANSPORT PERMEASE YVFS-RELATED"/>
    <property type="match status" value="1"/>
</dbReference>
<organism evidence="10 11">
    <name type="scientific">Kribbella speibonae</name>
    <dbReference type="NCBI Taxonomy" id="1572660"/>
    <lineage>
        <taxon>Bacteria</taxon>
        <taxon>Bacillati</taxon>
        <taxon>Actinomycetota</taxon>
        <taxon>Actinomycetes</taxon>
        <taxon>Propionibacteriales</taxon>
        <taxon>Kribbellaceae</taxon>
        <taxon>Kribbella</taxon>
    </lineage>
</organism>
<dbReference type="InterPro" id="IPR047817">
    <property type="entry name" value="ABC2_TM_bact-type"/>
</dbReference>
<dbReference type="PANTHER" id="PTHR43077:SF8">
    <property type="entry name" value="DOXORUBICIN RESISTANCE ABC TRANSPORTER PERMEASE PROTEIN DRRB"/>
    <property type="match status" value="1"/>
</dbReference>
<evidence type="ECO:0000256" key="6">
    <source>
        <dbReference type="ARBA" id="ARBA00023136"/>
    </source>
</evidence>
<feature type="transmembrane region" description="Helical" evidence="8">
    <location>
        <begin position="77"/>
        <end position="98"/>
    </location>
</feature>
<evidence type="ECO:0000313" key="10">
    <source>
        <dbReference type="EMBL" id="TCC26891.1"/>
    </source>
</evidence>
<dbReference type="PROSITE" id="PS51012">
    <property type="entry name" value="ABC_TM2"/>
    <property type="match status" value="1"/>
</dbReference>
<dbReference type="RefSeq" id="WP_131459544.1">
    <property type="nucleotide sequence ID" value="NZ_SJJY01000001.1"/>
</dbReference>
<keyword evidence="11" id="KW-1185">Reference proteome</keyword>
<evidence type="ECO:0000256" key="3">
    <source>
        <dbReference type="ARBA" id="ARBA00022475"/>
    </source>
</evidence>
<proteinExistence type="inferred from homology"/>
<dbReference type="Proteomes" id="UP000292385">
    <property type="component" value="Unassembled WGS sequence"/>
</dbReference>